<evidence type="ECO:0000313" key="1">
    <source>
        <dbReference type="EMBL" id="KAK1744831.1"/>
    </source>
</evidence>
<name>A0AAD8YE42_9STRA</name>
<proteinExistence type="predicted"/>
<dbReference type="EMBL" id="JATAAI010000006">
    <property type="protein sequence ID" value="KAK1744831.1"/>
    <property type="molecule type" value="Genomic_DNA"/>
</dbReference>
<keyword evidence="2" id="KW-1185">Reference proteome</keyword>
<dbReference type="AlphaFoldDB" id="A0AAD8YE42"/>
<organism evidence="1 2">
    <name type="scientific">Skeletonema marinoi</name>
    <dbReference type="NCBI Taxonomy" id="267567"/>
    <lineage>
        <taxon>Eukaryota</taxon>
        <taxon>Sar</taxon>
        <taxon>Stramenopiles</taxon>
        <taxon>Ochrophyta</taxon>
        <taxon>Bacillariophyta</taxon>
        <taxon>Coscinodiscophyceae</taxon>
        <taxon>Thalassiosirophycidae</taxon>
        <taxon>Thalassiosirales</taxon>
        <taxon>Skeletonemataceae</taxon>
        <taxon>Skeletonema</taxon>
        <taxon>Skeletonema marinoi-dohrnii complex</taxon>
    </lineage>
</organism>
<gene>
    <name evidence="1" type="ORF">QTG54_004122</name>
</gene>
<accession>A0AAD8YE42</accession>
<protein>
    <submittedName>
        <fullName evidence="1">Uncharacterized protein</fullName>
    </submittedName>
</protein>
<sequence>MTKMQCLNETVRPLPSVKDPSSKICNRMLSTSSCAFSNSSNNTTSGVCA</sequence>
<dbReference type="Proteomes" id="UP001224775">
    <property type="component" value="Unassembled WGS sequence"/>
</dbReference>
<evidence type="ECO:0000313" key="2">
    <source>
        <dbReference type="Proteomes" id="UP001224775"/>
    </source>
</evidence>
<comment type="caution">
    <text evidence="1">The sequence shown here is derived from an EMBL/GenBank/DDBJ whole genome shotgun (WGS) entry which is preliminary data.</text>
</comment>
<reference evidence="1" key="1">
    <citation type="submission" date="2023-06" db="EMBL/GenBank/DDBJ databases">
        <title>Survivors Of The Sea: Transcriptome response of Skeletonema marinoi to long-term dormancy.</title>
        <authorList>
            <person name="Pinder M.I.M."/>
            <person name="Kourtchenko O."/>
            <person name="Robertson E.K."/>
            <person name="Larsson T."/>
            <person name="Maumus F."/>
            <person name="Osuna-Cruz C.M."/>
            <person name="Vancaester E."/>
            <person name="Stenow R."/>
            <person name="Vandepoele K."/>
            <person name="Ploug H."/>
            <person name="Bruchert V."/>
            <person name="Godhe A."/>
            <person name="Topel M."/>
        </authorList>
    </citation>
    <scope>NUCLEOTIDE SEQUENCE</scope>
    <source>
        <strain evidence="1">R05AC</strain>
    </source>
</reference>